<comment type="caution">
    <text evidence="1">The sequence shown here is derived from an EMBL/GenBank/DDBJ whole genome shotgun (WGS) entry which is preliminary data.</text>
</comment>
<evidence type="ECO:0000313" key="2">
    <source>
        <dbReference type="Proteomes" id="UP000479710"/>
    </source>
</evidence>
<proteinExistence type="predicted"/>
<keyword evidence="2" id="KW-1185">Reference proteome</keyword>
<dbReference type="AlphaFoldDB" id="A0A6G1C7R6"/>
<reference evidence="1 2" key="1">
    <citation type="submission" date="2019-11" db="EMBL/GenBank/DDBJ databases">
        <title>Whole genome sequence of Oryza granulata.</title>
        <authorList>
            <person name="Li W."/>
        </authorList>
    </citation>
    <scope>NUCLEOTIDE SEQUENCE [LARGE SCALE GENOMIC DNA]</scope>
    <source>
        <strain evidence="2">cv. Menghai</strain>
        <tissue evidence="1">Leaf</tissue>
    </source>
</reference>
<protein>
    <submittedName>
        <fullName evidence="1">Uncharacterized protein</fullName>
    </submittedName>
</protein>
<dbReference type="Proteomes" id="UP000479710">
    <property type="component" value="Unassembled WGS sequence"/>
</dbReference>
<evidence type="ECO:0000313" key="1">
    <source>
        <dbReference type="EMBL" id="KAF0896166.1"/>
    </source>
</evidence>
<gene>
    <name evidence="1" type="ORF">E2562_019659</name>
</gene>
<organism evidence="1 2">
    <name type="scientific">Oryza meyeriana var. granulata</name>
    <dbReference type="NCBI Taxonomy" id="110450"/>
    <lineage>
        <taxon>Eukaryota</taxon>
        <taxon>Viridiplantae</taxon>
        <taxon>Streptophyta</taxon>
        <taxon>Embryophyta</taxon>
        <taxon>Tracheophyta</taxon>
        <taxon>Spermatophyta</taxon>
        <taxon>Magnoliopsida</taxon>
        <taxon>Liliopsida</taxon>
        <taxon>Poales</taxon>
        <taxon>Poaceae</taxon>
        <taxon>BOP clade</taxon>
        <taxon>Oryzoideae</taxon>
        <taxon>Oryzeae</taxon>
        <taxon>Oryzinae</taxon>
        <taxon>Oryza</taxon>
        <taxon>Oryza meyeriana</taxon>
    </lineage>
</organism>
<sequence length="102" mass="10974">MDQPTNLCGPSTRPHLGPHMEEDAVILAVADHHQPANPSRGGGGVEKELGMTIAPHGLTVAGRPWEGDFYRGGLAIGRRAREETPAGFYLRLPACYCRNLDA</sequence>
<dbReference type="EMBL" id="SPHZ02000010">
    <property type="protein sequence ID" value="KAF0896166.1"/>
    <property type="molecule type" value="Genomic_DNA"/>
</dbReference>
<accession>A0A6G1C7R6</accession>
<name>A0A6G1C7R6_9ORYZ</name>